<dbReference type="RefSeq" id="WP_008496791.1">
    <property type="nucleotide sequence ID" value="NZ_CP016537.2"/>
</dbReference>
<feature type="domain" description="Calcineurin-like phosphoesterase" evidence="2">
    <location>
        <begin position="146"/>
        <end position="302"/>
    </location>
</feature>
<dbReference type="Gene3D" id="3.60.21.10">
    <property type="match status" value="1"/>
</dbReference>
<dbReference type="CDD" id="cd07385">
    <property type="entry name" value="MPP_YkuE_C"/>
    <property type="match status" value="1"/>
</dbReference>
<feature type="transmembrane region" description="Helical" evidence="1">
    <location>
        <begin position="98"/>
        <end position="121"/>
    </location>
</feature>
<dbReference type="GO" id="GO:0016787">
    <property type="term" value="F:hydrolase activity"/>
    <property type="evidence" value="ECO:0007669"/>
    <property type="project" value="InterPro"/>
</dbReference>
<dbReference type="PANTHER" id="PTHR31302:SF0">
    <property type="entry name" value="TRANSMEMBRANE PROTEIN WITH METALLOPHOSPHOESTERASE DOMAIN"/>
    <property type="match status" value="1"/>
</dbReference>
<dbReference type="STRING" id="1215089.BBI08_09800"/>
<keyword evidence="1" id="KW-0472">Membrane</keyword>
<keyword evidence="1" id="KW-0812">Transmembrane</keyword>
<feature type="transmembrane region" description="Helical" evidence="1">
    <location>
        <begin position="39"/>
        <end position="58"/>
    </location>
</feature>
<accession>A0A1C7DRN5</accession>
<sequence length="362" mass="41133">MKVVMGIGSTLLIYTALVAYLGWATYVWFTSFIESMNPWLFAILWLVIAYSYVIGRIGHKWLGFTVLGSYWFAFLQYALLLIPLANIAALLVETKNDVFFIGLATALILLVIFIVGTYFAYSPVVRELELTVEGQDSEPLHLVIGSDFHLGFLSGKRHLRRFVDMTNALDPDVVLLAGDLVDDDPVWYARYGMSEVMEQLRPSLGIYGVLGNHEYYGKKIPLLVKLMEKSGVKILKDETVLVADRFYLTGREDRTNNNRLSLAQLKPEENKLPWIVMDHTPGDLKTPSELGVDFHLSGHTHKGQMWPNHLLTKRMFEVDYGYRLVRGTHFLVSSGFGFWGPPLRIGSRSELWSVTMNFRSPT</sequence>
<dbReference type="KEGG" id="phc:BBI08_09800"/>
<evidence type="ECO:0000256" key="1">
    <source>
        <dbReference type="SAM" id="Phobius"/>
    </source>
</evidence>
<dbReference type="OrthoDB" id="9780884at2"/>
<gene>
    <name evidence="3" type="ORF">BBI08_09800</name>
</gene>
<dbReference type="InterPro" id="IPR029052">
    <property type="entry name" value="Metallo-depent_PP-like"/>
</dbReference>
<dbReference type="EMBL" id="CP016537">
    <property type="protein sequence ID" value="ANU14135.1"/>
    <property type="molecule type" value="Genomic_DNA"/>
</dbReference>
<name>A0A1C7DRN5_9BACL</name>
<feature type="transmembrane region" description="Helical" evidence="1">
    <location>
        <begin position="12"/>
        <end position="33"/>
    </location>
</feature>
<keyword evidence="1" id="KW-1133">Transmembrane helix</keyword>
<dbReference type="InterPro" id="IPR004843">
    <property type="entry name" value="Calcineurin-like_PHP"/>
</dbReference>
<protein>
    <submittedName>
        <fullName evidence="3">Phosphoesterase</fullName>
    </submittedName>
</protein>
<dbReference type="Pfam" id="PF00149">
    <property type="entry name" value="Metallophos"/>
    <property type="match status" value="1"/>
</dbReference>
<evidence type="ECO:0000259" key="2">
    <source>
        <dbReference type="Pfam" id="PF00149"/>
    </source>
</evidence>
<dbReference type="PANTHER" id="PTHR31302">
    <property type="entry name" value="TRANSMEMBRANE PROTEIN WITH METALLOPHOSPHOESTERASE DOMAIN-RELATED"/>
    <property type="match status" value="1"/>
</dbReference>
<proteinExistence type="predicted"/>
<dbReference type="SUPFAM" id="SSF56300">
    <property type="entry name" value="Metallo-dependent phosphatases"/>
    <property type="match status" value="1"/>
</dbReference>
<evidence type="ECO:0000313" key="3">
    <source>
        <dbReference type="EMBL" id="ANU14135.1"/>
    </source>
</evidence>
<reference evidence="4" key="2">
    <citation type="submission" date="2016-10" db="EMBL/GenBank/DDBJ databases">
        <authorList>
            <person name="See-Too W.S."/>
        </authorList>
    </citation>
    <scope>NUCLEOTIDE SEQUENCE [LARGE SCALE GENOMIC DNA]</scope>
    <source>
        <strain evidence="4">DSM 24743</strain>
    </source>
</reference>
<feature type="transmembrane region" description="Helical" evidence="1">
    <location>
        <begin position="70"/>
        <end position="92"/>
    </location>
</feature>
<keyword evidence="4" id="KW-1185">Reference proteome</keyword>
<organism evidence="3 4">
    <name type="scientific">Planococcus halocryophilus</name>
    <dbReference type="NCBI Taxonomy" id="1215089"/>
    <lineage>
        <taxon>Bacteria</taxon>
        <taxon>Bacillati</taxon>
        <taxon>Bacillota</taxon>
        <taxon>Bacilli</taxon>
        <taxon>Bacillales</taxon>
        <taxon>Caryophanaceae</taxon>
        <taxon>Planococcus</taxon>
    </lineage>
</organism>
<evidence type="ECO:0000313" key="4">
    <source>
        <dbReference type="Proteomes" id="UP000092687"/>
    </source>
</evidence>
<dbReference type="Proteomes" id="UP000092687">
    <property type="component" value="Chromosome"/>
</dbReference>
<dbReference type="InterPro" id="IPR051158">
    <property type="entry name" value="Metallophosphoesterase_sf"/>
</dbReference>
<reference evidence="4" key="1">
    <citation type="submission" date="2016-07" db="EMBL/GenBank/DDBJ databases">
        <authorList>
            <person name="See-Too W.S."/>
        </authorList>
    </citation>
    <scope>NUCLEOTIDE SEQUENCE [LARGE SCALE GENOMIC DNA]</scope>
    <source>
        <strain evidence="4">DSM 24743</strain>
    </source>
</reference>
<dbReference type="AlphaFoldDB" id="A0A1C7DRN5"/>